<evidence type="ECO:0000256" key="6">
    <source>
        <dbReference type="HAMAP-Rule" id="MF_01123"/>
    </source>
</evidence>
<comment type="PTM">
    <text evidence="6">Acetylated. Deacetylation by the SIR2-homolog deacetylase activates the enzyme.</text>
</comment>
<comment type="function">
    <text evidence="6">Catalyzes the conversion of acetate into acetyl-CoA (AcCoA), an essential intermediate at the junction of anabolic and catabolic pathways. AcsA undergoes a two-step reaction. In the first half reaction, AcsA combines acetate with ATP to form acetyl-adenylate (AcAMP) intermediate. In the second half reaction, it can then transfer the acetyl group from AcAMP to the sulfhydryl group of CoA, forming the product AcCoA.</text>
</comment>
<dbReference type="HAMAP" id="MF_01123">
    <property type="entry name" value="Ac_CoA_synth"/>
    <property type="match status" value="1"/>
</dbReference>
<evidence type="ECO:0000256" key="4">
    <source>
        <dbReference type="ARBA" id="ARBA00022840"/>
    </source>
</evidence>
<gene>
    <name evidence="10" type="primary">acs</name>
    <name evidence="6" type="synonym">acsA</name>
    <name evidence="10" type="ORF">JX360_07140</name>
</gene>
<evidence type="ECO:0000259" key="7">
    <source>
        <dbReference type="Pfam" id="PF00501"/>
    </source>
</evidence>
<comment type="caution">
    <text evidence="10">The sequence shown here is derived from an EMBL/GenBank/DDBJ whole genome shotgun (WGS) entry which is preliminary data.</text>
</comment>
<dbReference type="PANTHER" id="PTHR24095:SF14">
    <property type="entry name" value="ACETYL-COENZYME A SYNTHETASE 1"/>
    <property type="match status" value="1"/>
</dbReference>
<dbReference type="InterPro" id="IPR032387">
    <property type="entry name" value="ACAS_N"/>
</dbReference>
<dbReference type="EC" id="6.2.1.1" evidence="6"/>
<dbReference type="InterPro" id="IPR011904">
    <property type="entry name" value="Ac_CoA_lig"/>
</dbReference>
<proteinExistence type="inferred from homology"/>
<organism evidence="10 11">
    <name type="scientific">Thermostichus vulcanus str. 'Rupite'</name>
    <dbReference type="NCBI Taxonomy" id="2813851"/>
    <lineage>
        <taxon>Bacteria</taxon>
        <taxon>Bacillati</taxon>
        <taxon>Cyanobacteriota</taxon>
        <taxon>Cyanophyceae</taxon>
        <taxon>Thermostichales</taxon>
        <taxon>Thermostichaceae</taxon>
        <taxon>Thermostichus</taxon>
    </lineage>
</organism>
<comment type="similarity">
    <text evidence="1 6">Belongs to the ATP-dependent AMP-binding enzyme family.</text>
</comment>
<protein>
    <recommendedName>
        <fullName evidence="6">Acetyl-coenzyme A synthetase</fullName>
        <shortName evidence="6">AcCoA synthetase</shortName>
        <shortName evidence="6">Acs</shortName>
        <ecNumber evidence="6">6.2.1.1</ecNumber>
    </recommendedName>
    <alternativeName>
        <fullName evidence="6">Acetate--CoA ligase</fullName>
    </alternativeName>
    <alternativeName>
        <fullName evidence="6">Acyl-activating enzyme</fullName>
    </alternativeName>
</protein>
<dbReference type="Gene3D" id="3.30.300.30">
    <property type="match status" value="1"/>
</dbReference>
<dbReference type="GO" id="GO:0003987">
    <property type="term" value="F:acetate-CoA ligase activity"/>
    <property type="evidence" value="ECO:0007669"/>
    <property type="project" value="UniProtKB-EC"/>
</dbReference>
<keyword evidence="11" id="KW-1185">Reference proteome</keyword>
<dbReference type="SUPFAM" id="SSF56801">
    <property type="entry name" value="Acetyl-CoA synthetase-like"/>
    <property type="match status" value="1"/>
</dbReference>
<feature type="binding site" evidence="6">
    <location>
        <position position="550"/>
    </location>
    <ligand>
        <name>Mg(2+)</name>
        <dbReference type="ChEBI" id="CHEBI:18420"/>
    </ligand>
</feature>
<dbReference type="Pfam" id="PF16177">
    <property type="entry name" value="ACAS_N"/>
    <property type="match status" value="1"/>
</dbReference>
<dbReference type="InterPro" id="IPR025110">
    <property type="entry name" value="AMP-bd_C"/>
</dbReference>
<evidence type="ECO:0000256" key="1">
    <source>
        <dbReference type="ARBA" id="ARBA00006432"/>
    </source>
</evidence>
<comment type="catalytic activity">
    <reaction evidence="6">
        <text>acetate + ATP + CoA = acetyl-CoA + AMP + diphosphate</text>
        <dbReference type="Rhea" id="RHEA:23176"/>
        <dbReference type="ChEBI" id="CHEBI:30089"/>
        <dbReference type="ChEBI" id="CHEBI:30616"/>
        <dbReference type="ChEBI" id="CHEBI:33019"/>
        <dbReference type="ChEBI" id="CHEBI:57287"/>
        <dbReference type="ChEBI" id="CHEBI:57288"/>
        <dbReference type="ChEBI" id="CHEBI:456215"/>
        <dbReference type="EC" id="6.2.1.1"/>
    </reaction>
</comment>
<evidence type="ECO:0000259" key="8">
    <source>
        <dbReference type="Pfam" id="PF13193"/>
    </source>
</evidence>
<name>A0ABT0CAE2_THEVL</name>
<feature type="binding site" evidence="6">
    <location>
        <position position="316"/>
    </location>
    <ligand>
        <name>CoA</name>
        <dbReference type="ChEBI" id="CHEBI:57287"/>
    </ligand>
</feature>
<keyword evidence="6" id="KW-0479">Metal-binding</keyword>
<keyword evidence="2 6" id="KW-0436">Ligase</keyword>
<accession>A0ABT0CAE2</accession>
<keyword evidence="4 6" id="KW-0067">ATP-binding</keyword>
<sequence length="652" mass="72683">MSQPTLESILQENRLFPPPPAFAQQARITPERYEQLCREAERDPLGFWERLAREELHWFKPWQQVLQWDPPQAQWFVGGQLNLSYNCLDRHLENGRRHKTALIWEGEPGDIRTLTYEQLHQEVCRFANGLKALGIQTGDRVGIYMPMIPEAAMAMLACARIGAAHTVVFGGFSAEALKDRLRDAEAKAVITADGGWRKDAIVPLKPQVDLALAEGVPSVEKVLVVQRTGQAVEMTPGRDIWWHELAPTVSEDCPAQPMDAEAMLFILYTSGTTGKPKGVVHTTGGYNLYAHITCQWIFDLQEEDIYWCTADVGWITGHSYIVYGPLSNGATVFMYEGAPRPSKPDCFWELIARHRISIFYTAPTAIRAFMKSGDALPRQHDLSSLRLLGTVGEPINPEAWIWYHTVIGNERCPIVDTWWQTETGGIMISPLPGVTATKPGSATRPFPGIQADVVDLEGDPAPAGGYLVIRQPWPGMMRTVYKDPQRFRASYWEKIPPKDGQYFYFAGDGAHRDEDGYFWVMGRVDDVISVAGHRLGTMELESALVSHPAVAEAAVVGRPDELKGEAIVAFVILSDGQEGSESLRQELMQHVVTEIGAIARPSEIRFTDALPKTRSGKIMRRLLRNLAAGSGISGDTSTLEDRGVLERLRQEV</sequence>
<feature type="binding site" evidence="6">
    <location>
        <position position="545"/>
    </location>
    <ligand>
        <name>Mg(2+)</name>
        <dbReference type="ChEBI" id="CHEBI:18420"/>
    </ligand>
</feature>
<dbReference type="InterPro" id="IPR045851">
    <property type="entry name" value="AMP-bd_C_sf"/>
</dbReference>
<feature type="binding site" evidence="6">
    <location>
        <position position="508"/>
    </location>
    <ligand>
        <name>ATP</name>
        <dbReference type="ChEBI" id="CHEBI:30616"/>
    </ligand>
</feature>
<dbReference type="EMBL" id="JAFIRA010000014">
    <property type="protein sequence ID" value="MCJ2542682.1"/>
    <property type="molecule type" value="Genomic_DNA"/>
</dbReference>
<feature type="domain" description="AMP-binding enzyme C-terminal" evidence="8">
    <location>
        <begin position="539"/>
        <end position="617"/>
    </location>
</feature>
<keyword evidence="5 6" id="KW-0007">Acetylation</keyword>
<keyword evidence="3 6" id="KW-0547">Nucleotide-binding</keyword>
<dbReference type="NCBIfam" id="NF001208">
    <property type="entry name" value="PRK00174.1"/>
    <property type="match status" value="1"/>
</dbReference>
<dbReference type="RefSeq" id="WP_244350009.1">
    <property type="nucleotide sequence ID" value="NZ_JAFIRA010000014.1"/>
</dbReference>
<comment type="cofactor">
    <cofactor evidence="6">
        <name>Mg(2+)</name>
        <dbReference type="ChEBI" id="CHEBI:18420"/>
    </cofactor>
</comment>
<evidence type="ECO:0000259" key="9">
    <source>
        <dbReference type="Pfam" id="PF16177"/>
    </source>
</evidence>
<dbReference type="PROSITE" id="PS00455">
    <property type="entry name" value="AMP_BINDING"/>
    <property type="match status" value="1"/>
</dbReference>
<dbReference type="Pfam" id="PF00501">
    <property type="entry name" value="AMP-binding"/>
    <property type="match status" value="1"/>
</dbReference>
<evidence type="ECO:0000313" key="10">
    <source>
        <dbReference type="EMBL" id="MCJ2542682.1"/>
    </source>
</evidence>
<dbReference type="Gene3D" id="3.40.50.12780">
    <property type="entry name" value="N-terminal domain of ligase-like"/>
    <property type="match status" value="1"/>
</dbReference>
<dbReference type="InterPro" id="IPR020845">
    <property type="entry name" value="AMP-binding_CS"/>
</dbReference>
<feature type="domain" description="Acetyl-coenzyme A synthetase N-terminal" evidence="9">
    <location>
        <begin position="33"/>
        <end position="87"/>
    </location>
</feature>
<feature type="binding site" evidence="6">
    <location>
        <position position="534"/>
    </location>
    <ligand>
        <name>ATP</name>
        <dbReference type="ChEBI" id="CHEBI:30616"/>
    </ligand>
</feature>
<dbReference type="CDD" id="cd05966">
    <property type="entry name" value="ACS"/>
    <property type="match status" value="1"/>
</dbReference>
<feature type="binding site" evidence="6">
    <location>
        <position position="523"/>
    </location>
    <ligand>
        <name>ATP</name>
        <dbReference type="ChEBI" id="CHEBI:30616"/>
    </ligand>
</feature>
<feature type="modified residue" description="N6-acetyllysine" evidence="6">
    <location>
        <position position="617"/>
    </location>
</feature>
<evidence type="ECO:0000256" key="3">
    <source>
        <dbReference type="ARBA" id="ARBA00022741"/>
    </source>
</evidence>
<feature type="binding site" evidence="6">
    <location>
        <begin position="416"/>
        <end position="421"/>
    </location>
    <ligand>
        <name>ATP</name>
        <dbReference type="ChEBI" id="CHEBI:30616"/>
    </ligand>
</feature>
<dbReference type="NCBIfam" id="TIGR02188">
    <property type="entry name" value="Ac_CoA_lig_AcsA"/>
    <property type="match status" value="1"/>
</dbReference>
<feature type="domain" description="AMP-dependent synthetase/ligase" evidence="7">
    <location>
        <begin position="95"/>
        <end position="479"/>
    </location>
</feature>
<dbReference type="PANTHER" id="PTHR24095">
    <property type="entry name" value="ACETYL-COENZYME A SYNTHETASE"/>
    <property type="match status" value="1"/>
</dbReference>
<evidence type="ECO:0000256" key="5">
    <source>
        <dbReference type="ARBA" id="ARBA00022990"/>
    </source>
</evidence>
<feature type="binding site" evidence="6">
    <location>
        <begin position="392"/>
        <end position="394"/>
    </location>
    <ligand>
        <name>ATP</name>
        <dbReference type="ChEBI" id="CHEBI:30616"/>
    </ligand>
</feature>
<dbReference type="InterPro" id="IPR000873">
    <property type="entry name" value="AMP-dep_synth/lig_dom"/>
</dbReference>
<dbReference type="Proteomes" id="UP000830835">
    <property type="component" value="Unassembled WGS sequence"/>
</dbReference>
<keyword evidence="6" id="KW-0460">Magnesium</keyword>
<dbReference type="Pfam" id="PF13193">
    <property type="entry name" value="AMP-binding_C"/>
    <property type="match status" value="1"/>
</dbReference>
<feature type="binding site" evidence="6">
    <location>
        <position position="547"/>
    </location>
    <ligand>
        <name>Mg(2+)</name>
        <dbReference type="ChEBI" id="CHEBI:18420"/>
    </ligand>
</feature>
<comment type="caution">
    <text evidence="6">Lacks conserved residue(s) required for the propagation of feature annotation.</text>
</comment>
<evidence type="ECO:0000313" key="11">
    <source>
        <dbReference type="Proteomes" id="UP000830835"/>
    </source>
</evidence>
<feature type="binding site" evidence="6">
    <location>
        <begin position="197"/>
        <end position="200"/>
    </location>
    <ligand>
        <name>CoA</name>
        <dbReference type="ChEBI" id="CHEBI:57287"/>
    </ligand>
</feature>
<reference evidence="10" key="1">
    <citation type="submission" date="2021-02" db="EMBL/GenBank/DDBJ databases">
        <title>The CRISPR/cas machinery reduction and long-range gene transfer in the hot spring cyanobacterium Synechococcus.</title>
        <authorList>
            <person name="Dvorak P."/>
            <person name="Jahodarova E."/>
            <person name="Hasler P."/>
            <person name="Poulickova A."/>
        </authorList>
    </citation>
    <scope>NUCLEOTIDE SEQUENCE</scope>
    <source>
        <strain evidence="10">Rupite</strain>
    </source>
</reference>
<evidence type="ECO:0000256" key="2">
    <source>
        <dbReference type="ARBA" id="ARBA00022598"/>
    </source>
</evidence>
<dbReference type="InterPro" id="IPR042099">
    <property type="entry name" value="ANL_N_sf"/>
</dbReference>